<gene>
    <name evidence="1" type="ORF">GQ607_002169</name>
</gene>
<accession>A0A8H3WR02</accession>
<dbReference type="EMBL" id="WOWK01000006">
    <property type="protein sequence ID" value="KAF0330765.1"/>
    <property type="molecule type" value="Genomic_DNA"/>
</dbReference>
<dbReference type="Proteomes" id="UP000434172">
    <property type="component" value="Unassembled WGS sequence"/>
</dbReference>
<evidence type="ECO:0000313" key="1">
    <source>
        <dbReference type="EMBL" id="KAF0330765.1"/>
    </source>
</evidence>
<keyword evidence="2" id="KW-1185">Reference proteome</keyword>
<name>A0A8H3WR02_9PEZI</name>
<reference evidence="1 2" key="1">
    <citation type="submission" date="2019-12" db="EMBL/GenBank/DDBJ databases">
        <title>A genome sequence resource for the geographically widespread anthracnose pathogen Colletotrichum asianum.</title>
        <authorList>
            <person name="Meng Y."/>
        </authorList>
    </citation>
    <scope>NUCLEOTIDE SEQUENCE [LARGE SCALE GENOMIC DNA]</scope>
    <source>
        <strain evidence="1 2">ICMP 18580</strain>
    </source>
</reference>
<comment type="caution">
    <text evidence="1">The sequence shown here is derived from an EMBL/GenBank/DDBJ whole genome shotgun (WGS) entry which is preliminary data.</text>
</comment>
<proteinExistence type="predicted"/>
<organism evidence="1 2">
    <name type="scientific">Colletotrichum asianum</name>
    <dbReference type="NCBI Taxonomy" id="702518"/>
    <lineage>
        <taxon>Eukaryota</taxon>
        <taxon>Fungi</taxon>
        <taxon>Dikarya</taxon>
        <taxon>Ascomycota</taxon>
        <taxon>Pezizomycotina</taxon>
        <taxon>Sordariomycetes</taxon>
        <taxon>Hypocreomycetidae</taxon>
        <taxon>Glomerellales</taxon>
        <taxon>Glomerellaceae</taxon>
        <taxon>Colletotrichum</taxon>
        <taxon>Colletotrichum gloeosporioides species complex</taxon>
    </lineage>
</organism>
<dbReference type="AlphaFoldDB" id="A0A8H3WR02"/>
<evidence type="ECO:0000313" key="2">
    <source>
        <dbReference type="Proteomes" id="UP000434172"/>
    </source>
</evidence>
<sequence length="75" mass="8107">MTAPLTPLRWLGVWAPRSVDLGPRPGAVAISRSSTTPSCGRRLAAEPGRDYLGKFRPDLIAVFRPEAQGVLSLLH</sequence>
<protein>
    <submittedName>
        <fullName evidence="1">Uncharacterized protein</fullName>
    </submittedName>
</protein>